<dbReference type="STRING" id="94624.Bpet2081"/>
<dbReference type="EMBL" id="AM902716">
    <property type="protein sequence ID" value="CAP42421.1"/>
    <property type="molecule type" value="Genomic_DNA"/>
</dbReference>
<organism evidence="1 2">
    <name type="scientific">Bordetella petrii (strain ATCC BAA-461 / DSM 12804 / CCUG 43448 / CIP 107267 / Se-1111R)</name>
    <dbReference type="NCBI Taxonomy" id="340100"/>
    <lineage>
        <taxon>Bacteria</taxon>
        <taxon>Pseudomonadati</taxon>
        <taxon>Pseudomonadota</taxon>
        <taxon>Betaproteobacteria</taxon>
        <taxon>Burkholderiales</taxon>
        <taxon>Alcaligenaceae</taxon>
        <taxon>Bordetella</taxon>
    </lineage>
</organism>
<dbReference type="Pfam" id="PF02643">
    <property type="entry name" value="DUF192"/>
    <property type="match status" value="1"/>
</dbReference>
<dbReference type="Proteomes" id="UP000001225">
    <property type="component" value="Chromosome"/>
</dbReference>
<gene>
    <name evidence="1" type="ordered locus">Bpet2081</name>
</gene>
<dbReference type="Gene3D" id="2.60.120.1140">
    <property type="entry name" value="Protein of unknown function DUF192"/>
    <property type="match status" value="1"/>
</dbReference>
<sequence length="131" mass="14242">MAGGPMNGRRCRRRCAAPGRIRLVRAQGALGRLRGLLCRARPPGPRTGLLLSPCWAVHTIGMRYAIDVAFIDARGRVLRLARKVPPGRLVACRGAAAVVELAPDDADTCLRRRRRVQAALCQLRASRGRVG</sequence>
<evidence type="ECO:0000313" key="1">
    <source>
        <dbReference type="EMBL" id="CAP42421.1"/>
    </source>
</evidence>
<name>A9IKJ2_BORPD</name>
<reference evidence="1 2" key="1">
    <citation type="journal article" date="2008" name="BMC Genomics">
        <title>The missing link: Bordetella petrii is endowed with both the metabolic versatility of environmental bacteria and virulence traits of pathogenic Bordetellae.</title>
        <authorList>
            <person name="Gross R."/>
            <person name="Guzman C.A."/>
            <person name="Sebaihia M."/>
            <person name="Martins Dos Santos V.A."/>
            <person name="Pieper D.H."/>
            <person name="Koebnik R."/>
            <person name="Lechner M."/>
            <person name="Bartels D."/>
            <person name="Buhrmester J."/>
            <person name="Choudhuri J.V."/>
            <person name="Ebensen T."/>
            <person name="Gaigalat L."/>
            <person name="Herrmann S."/>
            <person name="Khachane A.N."/>
            <person name="Larisch C."/>
            <person name="Link S."/>
            <person name="Linke B."/>
            <person name="Meyer F."/>
            <person name="Mormann S."/>
            <person name="Nakunst D."/>
            <person name="Rueckert C."/>
            <person name="Schneiker-Bekel S."/>
            <person name="Schulze K."/>
            <person name="Vorhoelter F.J."/>
            <person name="Yevsa T."/>
            <person name="Engle J.T."/>
            <person name="Goldman W.E."/>
            <person name="Puehler A."/>
            <person name="Goebel U.B."/>
            <person name="Goesmann A."/>
            <person name="Bloecker H."/>
            <person name="Kaiser O."/>
            <person name="Martinez-Arias R."/>
        </authorList>
    </citation>
    <scope>NUCLEOTIDE SEQUENCE [LARGE SCALE GENOMIC DNA]</scope>
    <source>
        <strain evidence="2">ATCC BAA-461 / DSM 12804 / CCUG 43448 / CIP 107267 / Se-1111R</strain>
    </source>
</reference>
<dbReference type="AlphaFoldDB" id="A9IKJ2"/>
<accession>A9IKJ2</accession>
<proteinExistence type="predicted"/>
<protein>
    <recommendedName>
        <fullName evidence="3">Secreted protein</fullName>
    </recommendedName>
</protein>
<dbReference type="InterPro" id="IPR003795">
    <property type="entry name" value="DUF192"/>
</dbReference>
<dbReference type="KEGG" id="bpt:Bpet2081"/>
<dbReference type="InterPro" id="IPR038695">
    <property type="entry name" value="Saro_0823-like_sf"/>
</dbReference>
<evidence type="ECO:0008006" key="3">
    <source>
        <dbReference type="Google" id="ProtNLM"/>
    </source>
</evidence>
<evidence type="ECO:0000313" key="2">
    <source>
        <dbReference type="Proteomes" id="UP000001225"/>
    </source>
</evidence>
<dbReference type="eggNOG" id="COG1430">
    <property type="taxonomic scope" value="Bacteria"/>
</dbReference>
<keyword evidence="2" id="KW-1185">Reference proteome</keyword>